<dbReference type="InterPro" id="IPR036028">
    <property type="entry name" value="SH3-like_dom_sf"/>
</dbReference>
<feature type="compositionally biased region" description="Polar residues" evidence="3">
    <location>
        <begin position="369"/>
        <end position="384"/>
    </location>
</feature>
<dbReference type="SUPFAM" id="SSF50044">
    <property type="entry name" value="SH3-domain"/>
    <property type="match status" value="1"/>
</dbReference>
<dbReference type="GO" id="GO:0030838">
    <property type="term" value="P:positive regulation of actin filament polymerization"/>
    <property type="evidence" value="ECO:0007669"/>
    <property type="project" value="TreeGrafter"/>
</dbReference>
<feature type="region of interest" description="Disordered" evidence="3">
    <location>
        <begin position="205"/>
        <end position="261"/>
    </location>
</feature>
<dbReference type="InterPro" id="IPR013606">
    <property type="entry name" value="I-BAR_dom"/>
</dbReference>
<evidence type="ECO:0000259" key="5">
    <source>
        <dbReference type="PROSITE" id="PS51338"/>
    </source>
</evidence>
<dbReference type="Gene3D" id="2.30.30.40">
    <property type="entry name" value="SH3 Domains"/>
    <property type="match status" value="1"/>
</dbReference>
<evidence type="ECO:0000256" key="2">
    <source>
        <dbReference type="PROSITE-ProRule" id="PRU00192"/>
    </source>
</evidence>
<name>A0AAV6FPN6_9TELE</name>
<feature type="compositionally biased region" description="Basic and acidic residues" evidence="3">
    <location>
        <begin position="385"/>
        <end position="401"/>
    </location>
</feature>
<feature type="compositionally biased region" description="Pro residues" evidence="3">
    <location>
        <begin position="358"/>
        <end position="367"/>
    </location>
</feature>
<sequence>MSSVNLDQLHRSTLGVYESLLDQFNPGLQRLVALGKTYIQAFQALSSTSEEYFHALGKMGEQALHTLSSRSLGDVIIQIAESQRRLTNELDGMFRWFHSEVLREMENNVKLDKDFIAGSRRRYEMEVHNHASALDRQQRRGHQDVVEYTHFLRDSQKDALKEEERRYRFLAEKHCNLSLTIAQLMNKMGGALHQRAQEWGDCVNETRASRPRTPSRMEQMGMREEERGQQWTKREEPSLGRIPSRGPSPVPMRSRSGSLGDGLGGGRLMRAIVSCAPSPNPTLLDFSIGDAITVLVPEPRNGWLYGKGQNSPRQGWFPASYVEPLDQAPRPPPPSAGMRTSHSMSNLFDQSGGGGQGGPPPPAPPLPSAANQIPRSQSRHNTPSLERRAEHQQKPRSEDYGIKPALFPRGTNPFATVKLKPTVTNDRSGPRAPGRII</sequence>
<feature type="domain" description="SH3" evidence="4">
    <location>
        <begin position="264"/>
        <end position="327"/>
    </location>
</feature>
<dbReference type="InterPro" id="IPR027267">
    <property type="entry name" value="AH/BAR_dom_sf"/>
</dbReference>
<dbReference type="GO" id="GO:0051017">
    <property type="term" value="P:actin filament bundle assembly"/>
    <property type="evidence" value="ECO:0007669"/>
    <property type="project" value="TreeGrafter"/>
</dbReference>
<dbReference type="InterPro" id="IPR001452">
    <property type="entry name" value="SH3_domain"/>
</dbReference>
<dbReference type="SMART" id="SM00326">
    <property type="entry name" value="SH3"/>
    <property type="match status" value="1"/>
</dbReference>
<dbReference type="PROSITE" id="PS51338">
    <property type="entry name" value="IMD"/>
    <property type="match status" value="1"/>
</dbReference>
<organism evidence="6 7">
    <name type="scientific">Alosa alosa</name>
    <name type="common">allis shad</name>
    <dbReference type="NCBI Taxonomy" id="278164"/>
    <lineage>
        <taxon>Eukaryota</taxon>
        <taxon>Metazoa</taxon>
        <taxon>Chordata</taxon>
        <taxon>Craniata</taxon>
        <taxon>Vertebrata</taxon>
        <taxon>Euteleostomi</taxon>
        <taxon>Actinopterygii</taxon>
        <taxon>Neopterygii</taxon>
        <taxon>Teleostei</taxon>
        <taxon>Clupei</taxon>
        <taxon>Clupeiformes</taxon>
        <taxon>Clupeoidei</taxon>
        <taxon>Clupeidae</taxon>
        <taxon>Alosa</taxon>
    </lineage>
</organism>
<comment type="caution">
    <text evidence="6">The sequence shown here is derived from an EMBL/GenBank/DDBJ whole genome shotgun (WGS) entry which is preliminary data.</text>
</comment>
<dbReference type="GO" id="GO:0007009">
    <property type="term" value="P:plasma membrane organization"/>
    <property type="evidence" value="ECO:0007669"/>
    <property type="project" value="InterPro"/>
</dbReference>
<feature type="compositionally biased region" description="Polar residues" evidence="3">
    <location>
        <begin position="338"/>
        <end position="349"/>
    </location>
</feature>
<evidence type="ECO:0008006" key="8">
    <source>
        <dbReference type="Google" id="ProtNLM"/>
    </source>
</evidence>
<dbReference type="InterPro" id="IPR027681">
    <property type="entry name" value="IRSp53/IRTKS/Pinkbar"/>
</dbReference>
<evidence type="ECO:0000256" key="3">
    <source>
        <dbReference type="SAM" id="MobiDB-lite"/>
    </source>
</evidence>
<dbReference type="PROSITE" id="PS50002">
    <property type="entry name" value="SH3"/>
    <property type="match status" value="1"/>
</dbReference>
<dbReference type="PANTHER" id="PTHR14206:SF5">
    <property type="entry name" value="BRAIN-SPECIFIC ANGIOGENESIS INHIBITOR 1-ASSOCIATED PROTEIN 2-LIKE PROTEIN 2"/>
    <property type="match status" value="1"/>
</dbReference>
<keyword evidence="1 2" id="KW-0728">SH3 domain</keyword>
<evidence type="ECO:0000259" key="4">
    <source>
        <dbReference type="PROSITE" id="PS50002"/>
    </source>
</evidence>
<accession>A0AAV6FPN6</accession>
<reference evidence="6" key="1">
    <citation type="submission" date="2020-10" db="EMBL/GenBank/DDBJ databases">
        <title>Chromosome-scale genome assembly of the Allis shad, Alosa alosa.</title>
        <authorList>
            <person name="Margot Z."/>
            <person name="Christophe K."/>
            <person name="Cabau C."/>
            <person name="Louis A."/>
            <person name="Berthelot C."/>
            <person name="Parey E."/>
            <person name="Roest Crollius H."/>
            <person name="Montfort J."/>
            <person name="Robinson-Rechavi M."/>
            <person name="Bucao C."/>
            <person name="Bouchez O."/>
            <person name="Gislard M."/>
            <person name="Lluch J."/>
            <person name="Milhes M."/>
            <person name="Lampietro C."/>
            <person name="Lopez Roques C."/>
            <person name="Donnadieu C."/>
            <person name="Braasch I."/>
            <person name="Desvignes T."/>
            <person name="Postlethwait J."/>
            <person name="Bobe J."/>
            <person name="Guiguen Y."/>
        </authorList>
    </citation>
    <scope>NUCLEOTIDE SEQUENCE</scope>
    <source>
        <strain evidence="6">M-15738</strain>
        <tissue evidence="6">Blood</tissue>
    </source>
</reference>
<feature type="domain" description="IMD" evidence="5">
    <location>
        <begin position="1"/>
        <end position="223"/>
    </location>
</feature>
<dbReference type="GO" id="GO:0005829">
    <property type="term" value="C:cytosol"/>
    <property type="evidence" value="ECO:0007669"/>
    <property type="project" value="TreeGrafter"/>
</dbReference>
<evidence type="ECO:0000256" key="1">
    <source>
        <dbReference type="ARBA" id="ARBA00022443"/>
    </source>
</evidence>
<dbReference type="Gene3D" id="1.20.1270.60">
    <property type="entry name" value="Arfaptin homology (AH) domain/BAR domain"/>
    <property type="match status" value="1"/>
</dbReference>
<dbReference type="Proteomes" id="UP000823561">
    <property type="component" value="Chromosome 22"/>
</dbReference>
<dbReference type="Pfam" id="PF08397">
    <property type="entry name" value="IMD"/>
    <property type="match status" value="2"/>
</dbReference>
<dbReference type="SUPFAM" id="SSF103657">
    <property type="entry name" value="BAR/IMD domain-like"/>
    <property type="match status" value="1"/>
</dbReference>
<proteinExistence type="predicted"/>
<dbReference type="EMBL" id="JADWDJ010000022">
    <property type="protein sequence ID" value="KAG5263105.1"/>
    <property type="molecule type" value="Genomic_DNA"/>
</dbReference>
<evidence type="ECO:0000313" key="6">
    <source>
        <dbReference type="EMBL" id="KAG5263105.1"/>
    </source>
</evidence>
<dbReference type="GO" id="GO:0005654">
    <property type="term" value="C:nucleoplasm"/>
    <property type="evidence" value="ECO:0007669"/>
    <property type="project" value="TreeGrafter"/>
</dbReference>
<gene>
    <name evidence="6" type="ORF">AALO_G00282640</name>
</gene>
<feature type="region of interest" description="Disordered" evidence="3">
    <location>
        <begin position="323"/>
        <end position="437"/>
    </location>
</feature>
<protein>
    <recommendedName>
        <fullName evidence="8">Brain-specific angiogenesis inhibitor 1-associated protein 2-like protein 2</fullName>
    </recommendedName>
</protein>
<dbReference type="GO" id="GO:0051764">
    <property type="term" value="P:actin crosslink formation"/>
    <property type="evidence" value="ECO:0007669"/>
    <property type="project" value="TreeGrafter"/>
</dbReference>
<dbReference type="AlphaFoldDB" id="A0AAV6FPN6"/>
<keyword evidence="7" id="KW-1185">Reference proteome</keyword>
<evidence type="ECO:0000313" key="7">
    <source>
        <dbReference type="Proteomes" id="UP000823561"/>
    </source>
</evidence>
<dbReference type="Pfam" id="PF14604">
    <property type="entry name" value="SH3_9"/>
    <property type="match status" value="1"/>
</dbReference>
<dbReference type="PANTHER" id="PTHR14206">
    <property type="entry name" value="BRAIN-SPECIFIC ANGIOGENESIS INHIBITOR 1-ASSOCIATED PROTEIN 2"/>
    <property type="match status" value="1"/>
</dbReference>
<feature type="compositionally biased region" description="Basic and acidic residues" evidence="3">
    <location>
        <begin position="221"/>
        <end position="238"/>
    </location>
</feature>